<dbReference type="Proteomes" id="UP001066276">
    <property type="component" value="Chromosome 3_2"/>
</dbReference>
<organism evidence="2 3">
    <name type="scientific">Pleurodeles waltl</name>
    <name type="common">Iberian ribbed newt</name>
    <dbReference type="NCBI Taxonomy" id="8319"/>
    <lineage>
        <taxon>Eukaryota</taxon>
        <taxon>Metazoa</taxon>
        <taxon>Chordata</taxon>
        <taxon>Craniata</taxon>
        <taxon>Vertebrata</taxon>
        <taxon>Euteleostomi</taxon>
        <taxon>Amphibia</taxon>
        <taxon>Batrachia</taxon>
        <taxon>Caudata</taxon>
        <taxon>Salamandroidea</taxon>
        <taxon>Salamandridae</taxon>
        <taxon>Pleurodelinae</taxon>
        <taxon>Pleurodeles</taxon>
    </lineage>
</organism>
<comment type="caution">
    <text evidence="2">The sequence shown here is derived from an EMBL/GenBank/DDBJ whole genome shotgun (WGS) entry which is preliminary data.</text>
</comment>
<proteinExistence type="predicted"/>
<gene>
    <name evidence="2" type="ORF">NDU88_001834</name>
</gene>
<reference evidence="2" key="1">
    <citation type="journal article" date="2022" name="bioRxiv">
        <title>Sequencing and chromosome-scale assembly of the giantPleurodeles waltlgenome.</title>
        <authorList>
            <person name="Brown T."/>
            <person name="Elewa A."/>
            <person name="Iarovenko S."/>
            <person name="Subramanian E."/>
            <person name="Araus A.J."/>
            <person name="Petzold A."/>
            <person name="Susuki M."/>
            <person name="Suzuki K.-i.T."/>
            <person name="Hayashi T."/>
            <person name="Toyoda A."/>
            <person name="Oliveira C."/>
            <person name="Osipova E."/>
            <person name="Leigh N.D."/>
            <person name="Simon A."/>
            <person name="Yun M.H."/>
        </authorList>
    </citation>
    <scope>NUCLEOTIDE SEQUENCE</scope>
    <source>
        <strain evidence="2">20211129_DDA</strain>
        <tissue evidence="2">Liver</tissue>
    </source>
</reference>
<dbReference type="AlphaFoldDB" id="A0AAV7TIX1"/>
<sequence length="243" mass="26138">MWVGVCPRLMQMIMLPLQSRSSSLPATSVPLEQELTRLRGPGLASSQQGERNMFKSQAPGSHGSTDSFRATYADSQTRSLLHEVGWSVSELPRGLRRAESASDRPLTFPAVLQPQPDPFLTSPAAKCQGRSDLCCSGSPWTQAGGAAPLAFSTQAQQGSKTLRPDQTRVSGMILAAAGVAGELRDAEADIKKPQGRRFTRIFDGPQVELELNVCSSCHLDHALGENLPPMVLHASEPHGMQLP</sequence>
<accession>A0AAV7TIX1</accession>
<evidence type="ECO:0000313" key="3">
    <source>
        <dbReference type="Proteomes" id="UP001066276"/>
    </source>
</evidence>
<name>A0AAV7TIX1_PLEWA</name>
<feature type="compositionally biased region" description="Polar residues" evidence="1">
    <location>
        <begin position="44"/>
        <end position="68"/>
    </location>
</feature>
<protein>
    <recommendedName>
        <fullName evidence="4">Cytochrome c domain-containing protein</fullName>
    </recommendedName>
</protein>
<keyword evidence="3" id="KW-1185">Reference proteome</keyword>
<feature type="region of interest" description="Disordered" evidence="1">
    <location>
        <begin position="42"/>
        <end position="68"/>
    </location>
</feature>
<evidence type="ECO:0000313" key="2">
    <source>
        <dbReference type="EMBL" id="KAJ1176560.1"/>
    </source>
</evidence>
<evidence type="ECO:0000256" key="1">
    <source>
        <dbReference type="SAM" id="MobiDB-lite"/>
    </source>
</evidence>
<dbReference type="EMBL" id="JANPWB010000006">
    <property type="protein sequence ID" value="KAJ1176560.1"/>
    <property type="molecule type" value="Genomic_DNA"/>
</dbReference>
<evidence type="ECO:0008006" key="4">
    <source>
        <dbReference type="Google" id="ProtNLM"/>
    </source>
</evidence>